<keyword evidence="6" id="KW-1185">Reference proteome</keyword>
<protein>
    <submittedName>
        <fullName evidence="5">Putative phosphocarrier protein HPr</fullName>
    </submittedName>
</protein>
<dbReference type="NCBIfam" id="TIGR01003">
    <property type="entry name" value="PTS_HPr_family"/>
    <property type="match status" value="1"/>
</dbReference>
<dbReference type="EMBL" id="ACJX03000001">
    <property type="protein sequence ID" value="KRT34897.1"/>
    <property type="molecule type" value="Genomic_DNA"/>
</dbReference>
<dbReference type="PRINTS" id="PR00107">
    <property type="entry name" value="PHOSPHOCPHPR"/>
</dbReference>
<dbReference type="InterPro" id="IPR050399">
    <property type="entry name" value="HPr"/>
</dbReference>
<dbReference type="Gene3D" id="3.30.1340.10">
    <property type="entry name" value="HPr-like"/>
    <property type="match status" value="1"/>
</dbReference>
<dbReference type="eggNOG" id="COG1925">
    <property type="taxonomic scope" value="Bacteria"/>
</dbReference>
<evidence type="ECO:0000256" key="3">
    <source>
        <dbReference type="ARBA" id="ARBA00022683"/>
    </source>
</evidence>
<dbReference type="AlphaFoldDB" id="A0A0T5X965"/>
<evidence type="ECO:0000313" key="5">
    <source>
        <dbReference type="EMBL" id="KRT34897.1"/>
    </source>
</evidence>
<accession>A0A0T5X965</accession>
<dbReference type="PROSITE" id="PS51350">
    <property type="entry name" value="PTS_HPR_DOM"/>
    <property type="match status" value="1"/>
</dbReference>
<sequence length="86" mass="9471">MIEKEVVVKNPHGLHARPAALFVQKAAAFPCKIALSKNDKEVDAKSILAVMSLGIEPNEKIVLKADGEREEEALEELVKICEDTEM</sequence>
<dbReference type="CDD" id="cd00367">
    <property type="entry name" value="PTS-HPr_like"/>
    <property type="match status" value="1"/>
</dbReference>
<organism evidence="5 6">
    <name type="scientific">Acetomicrobium hydrogeniformans ATCC BAA-1850</name>
    <dbReference type="NCBI Taxonomy" id="592015"/>
    <lineage>
        <taxon>Bacteria</taxon>
        <taxon>Thermotogati</taxon>
        <taxon>Synergistota</taxon>
        <taxon>Synergistia</taxon>
        <taxon>Synergistales</taxon>
        <taxon>Acetomicrobiaceae</taxon>
        <taxon>Acetomicrobium</taxon>
    </lineage>
</organism>
<dbReference type="PANTHER" id="PTHR33705:SF2">
    <property type="entry name" value="PHOSPHOCARRIER PROTEIN NPR"/>
    <property type="match status" value="1"/>
</dbReference>
<dbReference type="STRING" id="592015.HMPREF1705_04147"/>
<dbReference type="OrthoDB" id="9809047at2"/>
<dbReference type="InterPro" id="IPR000032">
    <property type="entry name" value="HPr-like"/>
</dbReference>
<dbReference type="InterPro" id="IPR002114">
    <property type="entry name" value="PTS_HPr_Ser_P_site"/>
</dbReference>
<dbReference type="Pfam" id="PF00381">
    <property type="entry name" value="PTS-HPr"/>
    <property type="match status" value="1"/>
</dbReference>
<evidence type="ECO:0000313" key="6">
    <source>
        <dbReference type="Proteomes" id="UP000005273"/>
    </source>
</evidence>
<feature type="domain" description="HPr" evidence="4">
    <location>
        <begin position="1"/>
        <end position="86"/>
    </location>
</feature>
<comment type="caution">
    <text evidence="5">The sequence shown here is derived from an EMBL/GenBank/DDBJ whole genome shotgun (WGS) entry which is preliminary data.</text>
</comment>
<dbReference type="GO" id="GO:0005737">
    <property type="term" value="C:cytoplasm"/>
    <property type="evidence" value="ECO:0007669"/>
    <property type="project" value="UniProtKB-SubCell"/>
</dbReference>
<keyword evidence="3" id="KW-0598">Phosphotransferase system</keyword>
<dbReference type="SUPFAM" id="SSF55594">
    <property type="entry name" value="HPr-like"/>
    <property type="match status" value="1"/>
</dbReference>
<dbReference type="PROSITE" id="PS00369">
    <property type="entry name" value="PTS_HPR_HIS"/>
    <property type="match status" value="1"/>
</dbReference>
<reference evidence="6" key="1">
    <citation type="submission" date="2012-09" db="EMBL/GenBank/DDBJ databases">
        <authorList>
            <person name="Weinstock G."/>
            <person name="Sodergren E."/>
            <person name="Clifton S."/>
            <person name="Fulton L."/>
            <person name="Fulton B."/>
            <person name="Courtney L."/>
            <person name="Fronick C."/>
            <person name="Harrison M."/>
            <person name="Strong C."/>
            <person name="Farmer C."/>
            <person name="Delehaunty K."/>
            <person name="Markovic C."/>
            <person name="Hall O."/>
            <person name="Minx P."/>
            <person name="Tomlinson C."/>
            <person name="Mitreva M."/>
            <person name="Nelson J."/>
            <person name="Hou S."/>
            <person name="Wollam A."/>
            <person name="Pepin K.H."/>
            <person name="Johnson M."/>
            <person name="Bhonagiri V."/>
            <person name="Nash W.E."/>
            <person name="Suruliraj S."/>
            <person name="Warren W."/>
            <person name="Chinwalla A."/>
            <person name="Mardis E.R."/>
            <person name="Wilson R.K."/>
        </authorList>
    </citation>
    <scope>NUCLEOTIDE SEQUENCE [LARGE SCALE GENOMIC DNA]</scope>
    <source>
        <strain evidence="6">OS1</strain>
    </source>
</reference>
<dbReference type="InterPro" id="IPR035895">
    <property type="entry name" value="HPr-like_sf"/>
</dbReference>
<comment type="subcellular location">
    <subcellularLocation>
        <location evidence="1">Cytoplasm</location>
    </subcellularLocation>
</comment>
<evidence type="ECO:0000259" key="4">
    <source>
        <dbReference type="PROSITE" id="PS51350"/>
    </source>
</evidence>
<dbReference type="RefSeq" id="WP_009201946.1">
    <property type="nucleotide sequence ID" value="NZ_ACJX03000001.1"/>
</dbReference>
<dbReference type="InterPro" id="IPR001020">
    <property type="entry name" value="PTS_HPr_His_P_site"/>
</dbReference>
<dbReference type="PROSITE" id="PS00589">
    <property type="entry name" value="PTS_HPR_SER"/>
    <property type="match status" value="1"/>
</dbReference>
<keyword evidence="2" id="KW-0963">Cytoplasm</keyword>
<evidence type="ECO:0000256" key="1">
    <source>
        <dbReference type="ARBA" id="ARBA00004496"/>
    </source>
</evidence>
<name>A0A0T5X965_9BACT</name>
<evidence type="ECO:0000256" key="2">
    <source>
        <dbReference type="ARBA" id="ARBA00022490"/>
    </source>
</evidence>
<dbReference type="PANTHER" id="PTHR33705">
    <property type="entry name" value="PHOSPHOCARRIER PROTEIN HPR"/>
    <property type="match status" value="1"/>
</dbReference>
<gene>
    <name evidence="5" type="ORF">HMPREF1705_04147</name>
</gene>
<proteinExistence type="predicted"/>
<dbReference type="GO" id="GO:0009401">
    <property type="term" value="P:phosphoenolpyruvate-dependent sugar phosphotransferase system"/>
    <property type="evidence" value="ECO:0007669"/>
    <property type="project" value="UniProtKB-KW"/>
</dbReference>
<dbReference type="Proteomes" id="UP000005273">
    <property type="component" value="Unassembled WGS sequence"/>
</dbReference>